<dbReference type="STRING" id="37546.A0A1B0FNQ6"/>
<keyword evidence="2" id="KW-1185">Reference proteome</keyword>
<dbReference type="EMBL" id="CCAG010012882">
    <property type="status" value="NOT_ANNOTATED_CDS"/>
    <property type="molecule type" value="Genomic_DNA"/>
</dbReference>
<sequence length="83" mass="8572">MNGAGGDGDGGGGGGGGGGGVKTIYDFTFTMLTDMTPTAGQLYGSQIPTMGMNITNIATHLQKPAVNPVSDWHLYQKYLNLFS</sequence>
<dbReference type="EnsemblMetazoa" id="GMOY005530-RA">
    <property type="protein sequence ID" value="GMOY005530-PA"/>
    <property type="gene ID" value="GMOY005530"/>
</dbReference>
<protein>
    <submittedName>
        <fullName evidence="1">Uncharacterized protein</fullName>
    </submittedName>
</protein>
<accession>A0A1B0FNQ6</accession>
<evidence type="ECO:0000313" key="2">
    <source>
        <dbReference type="Proteomes" id="UP000092444"/>
    </source>
</evidence>
<dbReference type="VEuPathDB" id="VectorBase:GMOY005530"/>
<proteinExistence type="predicted"/>
<name>A0A1B0FNQ6_GLOMM</name>
<dbReference type="Proteomes" id="UP000092444">
    <property type="component" value="Unassembled WGS sequence"/>
</dbReference>
<reference evidence="1" key="1">
    <citation type="submission" date="2020-05" db="UniProtKB">
        <authorList>
            <consortium name="EnsemblMetazoa"/>
        </authorList>
    </citation>
    <scope>IDENTIFICATION</scope>
    <source>
        <strain evidence="1">Yale</strain>
    </source>
</reference>
<organism evidence="1 2">
    <name type="scientific">Glossina morsitans morsitans</name>
    <name type="common">Savannah tsetse fly</name>
    <dbReference type="NCBI Taxonomy" id="37546"/>
    <lineage>
        <taxon>Eukaryota</taxon>
        <taxon>Metazoa</taxon>
        <taxon>Ecdysozoa</taxon>
        <taxon>Arthropoda</taxon>
        <taxon>Hexapoda</taxon>
        <taxon>Insecta</taxon>
        <taxon>Pterygota</taxon>
        <taxon>Neoptera</taxon>
        <taxon>Endopterygota</taxon>
        <taxon>Diptera</taxon>
        <taxon>Brachycera</taxon>
        <taxon>Muscomorpha</taxon>
        <taxon>Hippoboscoidea</taxon>
        <taxon>Glossinidae</taxon>
        <taxon>Glossina</taxon>
    </lineage>
</organism>
<dbReference type="AlphaFoldDB" id="A0A1B0FNQ6"/>
<evidence type="ECO:0000313" key="1">
    <source>
        <dbReference type="EnsemblMetazoa" id="GMOY005530-PA"/>
    </source>
</evidence>